<proteinExistence type="predicted"/>
<sequence>MTTTATTATSVPASVASLDNYSALAPQVHFNGVATLFKTLAALPADCDGLEVGNVSTKAFQDIDAERDRRHRRLRLMFLPNTGCAIITIPTLHHERAHMGLYAQNHFGAATLPTSGGNAGSGEGDSGGGPLIRGDGSQVPWPTFVIESGVTQSLSSLRVKARWWFEASAYRVKVIVLVKVIRTTHVVHIEKWTTAAGPDPRRGATVTRASHGAHLVPTMEQLVVVRWAGSLPLPQVPRLDRSHSDFQVEGAPLVLHFEELMDREPVAGTPEQDVLISEWYLQIVAQEIWTSDRGTA</sequence>
<organism evidence="1 2">
    <name type="scientific">Sporothrix curviconia</name>
    <dbReference type="NCBI Taxonomy" id="1260050"/>
    <lineage>
        <taxon>Eukaryota</taxon>
        <taxon>Fungi</taxon>
        <taxon>Dikarya</taxon>
        <taxon>Ascomycota</taxon>
        <taxon>Pezizomycotina</taxon>
        <taxon>Sordariomycetes</taxon>
        <taxon>Sordariomycetidae</taxon>
        <taxon>Ophiostomatales</taxon>
        <taxon>Ophiostomataceae</taxon>
        <taxon>Sporothrix</taxon>
    </lineage>
</organism>
<accession>A0ABP0AUB1</accession>
<comment type="caution">
    <text evidence="1">The sequence shown here is derived from an EMBL/GenBank/DDBJ whole genome shotgun (WGS) entry which is preliminary data.</text>
</comment>
<dbReference type="EMBL" id="CAWUHB010000003">
    <property type="protein sequence ID" value="CAK7210741.1"/>
    <property type="molecule type" value="Genomic_DNA"/>
</dbReference>
<reference evidence="1 2" key="1">
    <citation type="submission" date="2024-01" db="EMBL/GenBank/DDBJ databases">
        <authorList>
            <person name="Allen C."/>
            <person name="Tagirdzhanova G."/>
        </authorList>
    </citation>
    <scope>NUCLEOTIDE SEQUENCE [LARGE SCALE GENOMIC DNA]</scope>
</reference>
<evidence type="ECO:0008006" key="3">
    <source>
        <dbReference type="Google" id="ProtNLM"/>
    </source>
</evidence>
<dbReference type="Proteomes" id="UP001642405">
    <property type="component" value="Unassembled WGS sequence"/>
</dbReference>
<evidence type="ECO:0000313" key="2">
    <source>
        <dbReference type="Proteomes" id="UP001642405"/>
    </source>
</evidence>
<keyword evidence="2" id="KW-1185">Reference proteome</keyword>
<protein>
    <recommendedName>
        <fullName evidence="3">HNH nuclease domain-containing protein</fullName>
    </recommendedName>
</protein>
<name>A0ABP0AUB1_9PEZI</name>
<evidence type="ECO:0000313" key="1">
    <source>
        <dbReference type="EMBL" id="CAK7210741.1"/>
    </source>
</evidence>
<gene>
    <name evidence="1" type="ORF">SCUCBS95973_000891</name>
</gene>